<evidence type="ECO:0000256" key="1">
    <source>
        <dbReference type="SAM" id="Phobius"/>
    </source>
</evidence>
<dbReference type="RefSeq" id="WP_074486764.1">
    <property type="nucleotide sequence ID" value="NZ_FMXP01000049.1"/>
</dbReference>
<accession>A0A1G6DQK7</accession>
<protein>
    <submittedName>
        <fullName evidence="2">Uncharacterized protein</fullName>
    </submittedName>
</protein>
<gene>
    <name evidence="2" type="ORF">SAMN02910293_02363</name>
</gene>
<sequence>MVYSLVLFLTVFYLLGAKFLENYLTISFVANSYLAIPMGCEIIANTLDGVDFTTEIDKKIQYVMSLLGFVGLVLLTSVVYALVFASGVVTYGEALTNIIWGVFDIAICSVFFYRKHQDGLEEEEEE</sequence>
<keyword evidence="1" id="KW-0812">Transmembrane</keyword>
<feature type="transmembrane region" description="Helical" evidence="1">
    <location>
        <begin position="62"/>
        <end position="88"/>
    </location>
</feature>
<feature type="transmembrane region" description="Helical" evidence="1">
    <location>
        <begin position="94"/>
        <end position="113"/>
    </location>
</feature>
<keyword evidence="1" id="KW-1133">Transmembrane helix</keyword>
<reference evidence="2 3" key="1">
    <citation type="submission" date="2016-10" db="EMBL/GenBank/DDBJ databases">
        <authorList>
            <person name="de Groot N.N."/>
        </authorList>
    </citation>
    <scope>NUCLEOTIDE SEQUENCE [LARGE SCALE GENOMIC DNA]</scope>
    <source>
        <strain evidence="2 3">A-4</strain>
    </source>
</reference>
<dbReference type="Proteomes" id="UP000182508">
    <property type="component" value="Unassembled WGS sequence"/>
</dbReference>
<evidence type="ECO:0000313" key="2">
    <source>
        <dbReference type="EMBL" id="SDB47382.1"/>
    </source>
</evidence>
<dbReference type="STRING" id="439219.SAMN02910293_02363"/>
<dbReference type="AlphaFoldDB" id="A0A1G6DQK7"/>
<evidence type="ECO:0000313" key="3">
    <source>
        <dbReference type="Proteomes" id="UP000182508"/>
    </source>
</evidence>
<name>A0A1G6DQK7_9STRE</name>
<proteinExistence type="predicted"/>
<dbReference type="EMBL" id="FMXP01000049">
    <property type="protein sequence ID" value="SDB47382.1"/>
    <property type="molecule type" value="Genomic_DNA"/>
</dbReference>
<keyword evidence="3" id="KW-1185">Reference proteome</keyword>
<organism evidence="2 3">
    <name type="scientific">Streptococcus henryi</name>
    <dbReference type="NCBI Taxonomy" id="439219"/>
    <lineage>
        <taxon>Bacteria</taxon>
        <taxon>Bacillati</taxon>
        <taxon>Bacillota</taxon>
        <taxon>Bacilli</taxon>
        <taxon>Lactobacillales</taxon>
        <taxon>Streptococcaceae</taxon>
        <taxon>Streptococcus</taxon>
    </lineage>
</organism>
<keyword evidence="1" id="KW-0472">Membrane</keyword>